<proteinExistence type="predicted"/>
<dbReference type="Proteomes" id="UP001367508">
    <property type="component" value="Unassembled WGS sequence"/>
</dbReference>
<protein>
    <submittedName>
        <fullName evidence="1">Uncharacterized protein</fullName>
    </submittedName>
</protein>
<name>A0AAN9MVA9_CANGL</name>
<comment type="caution">
    <text evidence="1">The sequence shown here is derived from an EMBL/GenBank/DDBJ whole genome shotgun (WGS) entry which is preliminary data.</text>
</comment>
<evidence type="ECO:0000313" key="2">
    <source>
        <dbReference type="Proteomes" id="UP001367508"/>
    </source>
</evidence>
<reference evidence="1 2" key="1">
    <citation type="submission" date="2024-01" db="EMBL/GenBank/DDBJ databases">
        <title>The genomes of 5 underutilized Papilionoideae crops provide insights into root nodulation and disease resistanc.</title>
        <authorList>
            <person name="Jiang F."/>
        </authorList>
    </citation>
    <scope>NUCLEOTIDE SEQUENCE [LARGE SCALE GENOMIC DNA]</scope>
    <source>
        <strain evidence="1">LVBAO_FW01</strain>
        <tissue evidence="1">Leaves</tissue>
    </source>
</reference>
<organism evidence="1 2">
    <name type="scientific">Canavalia gladiata</name>
    <name type="common">Sword bean</name>
    <name type="synonym">Dolichos gladiatus</name>
    <dbReference type="NCBI Taxonomy" id="3824"/>
    <lineage>
        <taxon>Eukaryota</taxon>
        <taxon>Viridiplantae</taxon>
        <taxon>Streptophyta</taxon>
        <taxon>Embryophyta</taxon>
        <taxon>Tracheophyta</taxon>
        <taxon>Spermatophyta</taxon>
        <taxon>Magnoliopsida</taxon>
        <taxon>eudicotyledons</taxon>
        <taxon>Gunneridae</taxon>
        <taxon>Pentapetalae</taxon>
        <taxon>rosids</taxon>
        <taxon>fabids</taxon>
        <taxon>Fabales</taxon>
        <taxon>Fabaceae</taxon>
        <taxon>Papilionoideae</taxon>
        <taxon>50 kb inversion clade</taxon>
        <taxon>NPAAA clade</taxon>
        <taxon>indigoferoid/millettioid clade</taxon>
        <taxon>Phaseoleae</taxon>
        <taxon>Canavalia</taxon>
    </lineage>
</organism>
<dbReference type="EMBL" id="JAYMYQ010000001">
    <property type="protein sequence ID" value="KAK7360566.1"/>
    <property type="molecule type" value="Genomic_DNA"/>
</dbReference>
<dbReference type="AlphaFoldDB" id="A0AAN9MVA9"/>
<accession>A0AAN9MVA9</accession>
<keyword evidence="2" id="KW-1185">Reference proteome</keyword>
<sequence>MVAHKIRSWDSEVWLISKSPKKDKASNDDLDLLNVRIKLFLPLGEVALPLYQRASEKKAMPPLHITSYSLSARYAHVSSFIPYQVEFSEQGSPSFMRQFGPWTCIKSGLHALPERLLAIALCVSQAGLEMAWQFA</sequence>
<evidence type="ECO:0000313" key="1">
    <source>
        <dbReference type="EMBL" id="KAK7360566.1"/>
    </source>
</evidence>
<gene>
    <name evidence="1" type="ORF">VNO77_02572</name>
</gene>